<sequence>MSDAPRRSTRSGALCSTNAELVPQTQTFQDVTDMPPSSSRKRRRQEDRGDDALINSTPSRRLRSSVARQPEILQGHENLGTSRFSAIDPYIGGPTQLRPASDGFNTRLYHTADEGSLYGNLYSVTPGGDSNAVGRAAAFDSRSFGYDHSSLGASFARVHQDEHIDSKNSESRSFATQSASSKLAATANQSFTYASNDGTERDRARRDAPTMQAPQPSYGRDSHTSTTRSRPECNIEGHTEGQAMSDAEAPTYANKTLAMRMAIRERGAARPPRASSERQISVSRDLSRTTEDIQPAKNVRPPPSGVPRVRAATQAEMDHHYATADSRNAQNSVFRAAYRVRGYDQTGQAFDNCFPSEVTILTHTVEADGGYKAALLAHDTPNNTVTPLPTGAQVIRLRKCSNCWKLGVLCSHHFPCLTCIRTKKPGCDAVELWDIDSEDEEVSSPSQSDKAALHPRRRTDRSSGSPAKRKVTYGRHVRMRRSFRGFSFDDNNGLTWVASTTLAPAPIKPILSIRQQMRPLMRYIIPKNRASFLVDNAGMPVQRKKATDIWNSTPWDVKYPMNTTLTSVEKMTYLPKTTDYHEGVIPLMYNGWPPQVLVWIFKRARDWPRSSMPHHSRVWRRYQSTSVDLGWVEPKKMQE</sequence>
<accession>A0ACC3DBH6</accession>
<proteinExistence type="predicted"/>
<evidence type="ECO:0000313" key="1">
    <source>
        <dbReference type="EMBL" id="KAK3064696.1"/>
    </source>
</evidence>
<protein>
    <submittedName>
        <fullName evidence="1">Uncharacterized protein</fullName>
    </submittedName>
</protein>
<comment type="caution">
    <text evidence="1">The sequence shown here is derived from an EMBL/GenBank/DDBJ whole genome shotgun (WGS) entry which is preliminary data.</text>
</comment>
<evidence type="ECO:0000313" key="2">
    <source>
        <dbReference type="Proteomes" id="UP001186974"/>
    </source>
</evidence>
<keyword evidence="2" id="KW-1185">Reference proteome</keyword>
<dbReference type="Proteomes" id="UP001186974">
    <property type="component" value="Unassembled WGS sequence"/>
</dbReference>
<dbReference type="EMBL" id="JAWDJW010006446">
    <property type="protein sequence ID" value="KAK3064696.1"/>
    <property type="molecule type" value="Genomic_DNA"/>
</dbReference>
<feature type="non-terminal residue" evidence="1">
    <location>
        <position position="639"/>
    </location>
</feature>
<reference evidence="1" key="1">
    <citation type="submission" date="2024-09" db="EMBL/GenBank/DDBJ databases">
        <title>Black Yeasts Isolated from many extreme environments.</title>
        <authorList>
            <person name="Coleine C."/>
            <person name="Stajich J.E."/>
            <person name="Selbmann L."/>
        </authorList>
    </citation>
    <scope>NUCLEOTIDE SEQUENCE</scope>
    <source>
        <strain evidence="1">CCFEE 5737</strain>
    </source>
</reference>
<organism evidence="1 2">
    <name type="scientific">Coniosporium uncinatum</name>
    <dbReference type="NCBI Taxonomy" id="93489"/>
    <lineage>
        <taxon>Eukaryota</taxon>
        <taxon>Fungi</taxon>
        <taxon>Dikarya</taxon>
        <taxon>Ascomycota</taxon>
        <taxon>Pezizomycotina</taxon>
        <taxon>Dothideomycetes</taxon>
        <taxon>Dothideomycetes incertae sedis</taxon>
        <taxon>Coniosporium</taxon>
    </lineage>
</organism>
<gene>
    <name evidence="1" type="ORF">LTS18_004776</name>
</gene>
<name>A0ACC3DBH6_9PEZI</name>